<organism evidence="2">
    <name type="scientific">Acerihabitans sp. KWT182</name>
    <dbReference type="NCBI Taxonomy" id="3157919"/>
    <lineage>
        <taxon>Bacteria</taxon>
        <taxon>Pseudomonadati</taxon>
        <taxon>Pseudomonadota</taxon>
        <taxon>Gammaproteobacteria</taxon>
        <taxon>Enterobacterales</taxon>
        <taxon>Pectobacteriaceae</taxon>
        <taxon>Acerihabitans</taxon>
    </lineage>
</organism>
<gene>
    <name evidence="2" type="ORF">ABK905_25790</name>
</gene>
<evidence type="ECO:0008006" key="3">
    <source>
        <dbReference type="Google" id="ProtNLM"/>
    </source>
</evidence>
<reference evidence="2" key="1">
    <citation type="submission" date="2024-06" db="EMBL/GenBank/DDBJ databases">
        <authorList>
            <person name="Coelho C."/>
            <person name="Bento M."/>
            <person name="Garcia E."/>
            <person name="Camelo A."/>
            <person name="Brandao I."/>
            <person name="Espirito Santo C."/>
            <person name="Trovao J."/>
            <person name="Verissimo A."/>
            <person name="Costa J."/>
            <person name="Tiago I."/>
        </authorList>
    </citation>
    <scope>NUCLEOTIDE SEQUENCE</scope>
    <source>
        <strain evidence="2">KWT182</strain>
    </source>
</reference>
<name>A0AAU7Q9T2_9GAMM</name>
<proteinExistence type="predicted"/>
<dbReference type="AlphaFoldDB" id="A0AAU7Q9T2"/>
<evidence type="ECO:0000313" key="2">
    <source>
        <dbReference type="EMBL" id="XBS69677.1"/>
    </source>
</evidence>
<feature type="region of interest" description="Disordered" evidence="1">
    <location>
        <begin position="102"/>
        <end position="126"/>
    </location>
</feature>
<sequence>MEGIDYKEIAENNPHITPHNWAIIKQIAAADEPFHPLEQGQTTQPVPMPVSNKEFSPSAFVKPAAPQALRGGGNAAAPAPQASAFASPLMAAVSKVLATGNGAGTHANDPPTAGTSPINDNGYGQPASRLSILDSVGRGLPPPLKRLISTAFPAANPPPLRRPWLRQTGVNAPPPTRLFSTALPAANPAPTAATIV</sequence>
<dbReference type="EMBL" id="CP157947">
    <property type="protein sequence ID" value="XBS69677.1"/>
    <property type="molecule type" value="Genomic_DNA"/>
</dbReference>
<evidence type="ECO:0000256" key="1">
    <source>
        <dbReference type="SAM" id="MobiDB-lite"/>
    </source>
</evidence>
<accession>A0AAU7Q9T2</accession>
<protein>
    <recommendedName>
        <fullName evidence="3">LysM domain-containing protein</fullName>
    </recommendedName>
</protein>